<evidence type="ECO:0000313" key="1">
    <source>
        <dbReference type="Proteomes" id="UP000887581"/>
    </source>
</evidence>
<organism evidence="1 2">
    <name type="scientific">Setaria digitata</name>
    <dbReference type="NCBI Taxonomy" id="48799"/>
    <lineage>
        <taxon>Eukaryota</taxon>
        <taxon>Metazoa</taxon>
        <taxon>Ecdysozoa</taxon>
        <taxon>Nematoda</taxon>
        <taxon>Chromadorea</taxon>
        <taxon>Rhabditida</taxon>
        <taxon>Spirurina</taxon>
        <taxon>Spiruromorpha</taxon>
        <taxon>Filarioidea</taxon>
        <taxon>Setariidae</taxon>
        <taxon>Setaria</taxon>
    </lineage>
</organism>
<dbReference type="WBParaSite" id="sdigi.contig99.g4287.t1">
    <property type="protein sequence ID" value="sdigi.contig99.g4287.t1"/>
    <property type="gene ID" value="sdigi.contig99.g4287"/>
</dbReference>
<dbReference type="AlphaFoldDB" id="A0A915Q8D7"/>
<sequence>MPTNGMEDDVVPIDEDALNDLELRSRIAILANALNERATRGF</sequence>
<reference evidence="2" key="1">
    <citation type="submission" date="2022-11" db="UniProtKB">
        <authorList>
            <consortium name="WormBaseParasite"/>
        </authorList>
    </citation>
    <scope>IDENTIFICATION</scope>
</reference>
<name>A0A915Q8D7_9BILA</name>
<proteinExistence type="predicted"/>
<dbReference type="Proteomes" id="UP000887581">
    <property type="component" value="Unplaced"/>
</dbReference>
<evidence type="ECO:0000313" key="2">
    <source>
        <dbReference type="WBParaSite" id="sdigi.contig99.g4287.t1"/>
    </source>
</evidence>
<protein>
    <submittedName>
        <fullName evidence="2">Uncharacterized protein</fullName>
    </submittedName>
</protein>
<accession>A0A915Q8D7</accession>
<keyword evidence="1" id="KW-1185">Reference proteome</keyword>